<reference evidence="1 2" key="1">
    <citation type="journal article" date="2022" name="Plant J.">
        <title>Chromosome-level genome of Camellia lanceoleosa provides a valuable resource for understanding genome evolution and self-incompatibility.</title>
        <authorList>
            <person name="Gong W."/>
            <person name="Xiao S."/>
            <person name="Wang L."/>
            <person name="Liao Z."/>
            <person name="Chang Y."/>
            <person name="Mo W."/>
            <person name="Hu G."/>
            <person name="Li W."/>
            <person name="Zhao G."/>
            <person name="Zhu H."/>
            <person name="Hu X."/>
            <person name="Ji K."/>
            <person name="Xiang X."/>
            <person name="Song Q."/>
            <person name="Yuan D."/>
            <person name="Jin S."/>
            <person name="Zhang L."/>
        </authorList>
    </citation>
    <scope>NUCLEOTIDE SEQUENCE [LARGE SCALE GENOMIC DNA]</scope>
    <source>
        <strain evidence="1">SQ_2022a</strain>
    </source>
</reference>
<dbReference type="Proteomes" id="UP001060215">
    <property type="component" value="Chromosome 6"/>
</dbReference>
<comment type="caution">
    <text evidence="1">The sequence shown here is derived from an EMBL/GenBank/DDBJ whole genome shotgun (WGS) entry which is preliminary data.</text>
</comment>
<evidence type="ECO:0000313" key="1">
    <source>
        <dbReference type="EMBL" id="KAI8024472.1"/>
    </source>
</evidence>
<organism evidence="1 2">
    <name type="scientific">Camellia lanceoleosa</name>
    <dbReference type="NCBI Taxonomy" id="1840588"/>
    <lineage>
        <taxon>Eukaryota</taxon>
        <taxon>Viridiplantae</taxon>
        <taxon>Streptophyta</taxon>
        <taxon>Embryophyta</taxon>
        <taxon>Tracheophyta</taxon>
        <taxon>Spermatophyta</taxon>
        <taxon>Magnoliopsida</taxon>
        <taxon>eudicotyledons</taxon>
        <taxon>Gunneridae</taxon>
        <taxon>Pentapetalae</taxon>
        <taxon>asterids</taxon>
        <taxon>Ericales</taxon>
        <taxon>Theaceae</taxon>
        <taxon>Camellia</taxon>
    </lineage>
</organism>
<sequence>MELEPFPQGFSHFIQGLEDLSTDGSVGNTIAFASQLHLLVNELDMSFEAQFMEDFVSVENSGSDNLKSSAVIPSPTVLDCVLKDRFHEGVQLLDFIDGEHKNSRAIKGAPLDSLFAQFCLHSLWFGNCNIRAIVVLWIEFVREVRWCWEESLPLSRMPTTGVIDLSTCLEAGQVNGDLSHTRMPSEDFVGKRDSGSMLDDSCHLETFVSRINSEAQDVVTSFDLRPSDCIRKGSAGVVGMMLLKSDQNLHVPFTQDFSAQLERYIIFRAIDLTVQNGSFYHCLSCSSLFGNIATASTAGTNVPFYIDASLQNLRFPPLFLATNRLSVDSEIIEHVKWLCVVFEHVEKLLAVAASLHCKFLQALCLSEVIFSDYYDFYLPTMGTDAVAGNCDMVKLEGDIDQGVEYYKKALYYNWHYADAMYNLGVAYGNL</sequence>
<dbReference type="EMBL" id="CM045763">
    <property type="protein sequence ID" value="KAI8024472.1"/>
    <property type="molecule type" value="Genomic_DNA"/>
</dbReference>
<keyword evidence="1" id="KW-0328">Glycosyltransferase</keyword>
<accession>A0ACC0IGG6</accession>
<protein>
    <submittedName>
        <fullName evidence="1">UDP-N-acetylglucosamine--peptide N-acetylglucosaminyltransferase SPINDLY</fullName>
    </submittedName>
</protein>
<keyword evidence="1" id="KW-0808">Transferase</keyword>
<keyword evidence="2" id="KW-1185">Reference proteome</keyword>
<proteinExistence type="predicted"/>
<gene>
    <name evidence="1" type="ORF">LOK49_LG03G03249</name>
</gene>
<evidence type="ECO:0000313" key="2">
    <source>
        <dbReference type="Proteomes" id="UP001060215"/>
    </source>
</evidence>
<name>A0ACC0IGG6_9ERIC</name>